<dbReference type="SUPFAM" id="SSF53067">
    <property type="entry name" value="Actin-like ATPase domain"/>
    <property type="match status" value="2"/>
</dbReference>
<gene>
    <name evidence="6" type="ORF">LAZ67_8002752</name>
</gene>
<evidence type="ECO:0000313" key="7">
    <source>
        <dbReference type="Proteomes" id="UP001235939"/>
    </source>
</evidence>
<feature type="region of interest" description="Disordered" evidence="5">
    <location>
        <begin position="74"/>
        <end position="101"/>
    </location>
</feature>
<evidence type="ECO:0000256" key="3">
    <source>
        <dbReference type="ARBA" id="ARBA00022840"/>
    </source>
</evidence>
<evidence type="ECO:0000256" key="1">
    <source>
        <dbReference type="ARBA" id="ARBA00007381"/>
    </source>
</evidence>
<accession>A0ABY6KSR9</accession>
<keyword evidence="4" id="KW-0175">Coiled coil</keyword>
<dbReference type="PRINTS" id="PR00301">
    <property type="entry name" value="HEATSHOCK70"/>
</dbReference>
<dbReference type="Proteomes" id="UP001235939">
    <property type="component" value="Chromosome 08"/>
</dbReference>
<name>A0ABY6KSR9_9ARAC</name>
<evidence type="ECO:0000256" key="5">
    <source>
        <dbReference type="SAM" id="MobiDB-lite"/>
    </source>
</evidence>
<dbReference type="InterPro" id="IPR043129">
    <property type="entry name" value="ATPase_NBD"/>
</dbReference>
<keyword evidence="3" id="KW-0067">ATP-binding</keyword>
<comment type="similarity">
    <text evidence="1">Belongs to the heat shock protein 70 family.</text>
</comment>
<dbReference type="Gene3D" id="3.90.640.10">
    <property type="entry name" value="Actin, Chain A, domain 4"/>
    <property type="match status" value="1"/>
</dbReference>
<keyword evidence="2" id="KW-0547">Nucleotide-binding</keyword>
<dbReference type="NCBIfam" id="NF001413">
    <property type="entry name" value="PRK00290.1"/>
    <property type="match status" value="1"/>
</dbReference>
<dbReference type="PANTHER" id="PTHR19375">
    <property type="entry name" value="HEAT SHOCK PROTEIN 70KDA"/>
    <property type="match status" value="1"/>
</dbReference>
<organism evidence="6 7">
    <name type="scientific">Cordylochernes scorpioides</name>
    <dbReference type="NCBI Taxonomy" id="51811"/>
    <lineage>
        <taxon>Eukaryota</taxon>
        <taxon>Metazoa</taxon>
        <taxon>Ecdysozoa</taxon>
        <taxon>Arthropoda</taxon>
        <taxon>Chelicerata</taxon>
        <taxon>Arachnida</taxon>
        <taxon>Pseudoscorpiones</taxon>
        <taxon>Cheliferoidea</taxon>
        <taxon>Chernetidae</taxon>
        <taxon>Cordylochernes</taxon>
    </lineage>
</organism>
<keyword evidence="7" id="KW-1185">Reference proteome</keyword>
<protein>
    <submittedName>
        <fullName evidence="6">Hsc70-4</fullName>
    </submittedName>
</protein>
<dbReference type="Gene3D" id="1.20.1270.10">
    <property type="match status" value="1"/>
</dbReference>
<dbReference type="SUPFAM" id="SSF100934">
    <property type="entry name" value="Heat shock protein 70kD (HSP70), C-terminal subdomain"/>
    <property type="match status" value="1"/>
</dbReference>
<dbReference type="PROSITE" id="PS00297">
    <property type="entry name" value="HSP70_1"/>
    <property type="match status" value="1"/>
</dbReference>
<dbReference type="CDD" id="cd10233">
    <property type="entry name" value="ASKHA_NBD_HSP70_HSPA1"/>
    <property type="match status" value="1"/>
</dbReference>
<feature type="region of interest" description="Disordered" evidence="5">
    <location>
        <begin position="785"/>
        <end position="814"/>
    </location>
</feature>
<evidence type="ECO:0000256" key="2">
    <source>
        <dbReference type="ARBA" id="ARBA00022741"/>
    </source>
</evidence>
<reference evidence="6 7" key="1">
    <citation type="submission" date="2022-01" db="EMBL/GenBank/DDBJ databases">
        <title>A chromosomal length assembly of Cordylochernes scorpioides.</title>
        <authorList>
            <person name="Zeh D."/>
            <person name="Zeh J."/>
        </authorList>
    </citation>
    <scope>NUCLEOTIDE SEQUENCE [LARGE SCALE GENOMIC DNA]</scope>
    <source>
        <strain evidence="6">IN4F17</strain>
        <tissue evidence="6">Whole Body</tissue>
    </source>
</reference>
<proteinExistence type="inferred from homology"/>
<dbReference type="SUPFAM" id="SSF100920">
    <property type="entry name" value="Heat shock protein 70kD (HSP70), peptide-binding domain"/>
    <property type="match status" value="1"/>
</dbReference>
<dbReference type="InterPro" id="IPR018181">
    <property type="entry name" value="Heat_shock_70_CS"/>
</dbReference>
<dbReference type="Gene3D" id="2.60.34.10">
    <property type="entry name" value="Substrate Binding Domain Of DNAk, Chain A, domain 1"/>
    <property type="match status" value="1"/>
</dbReference>
<dbReference type="PROSITE" id="PS01036">
    <property type="entry name" value="HSP70_3"/>
    <property type="match status" value="1"/>
</dbReference>
<dbReference type="InterPro" id="IPR029048">
    <property type="entry name" value="HSP70_C_sf"/>
</dbReference>
<evidence type="ECO:0000256" key="4">
    <source>
        <dbReference type="SAM" id="Coils"/>
    </source>
</evidence>
<evidence type="ECO:0000313" key="6">
    <source>
        <dbReference type="EMBL" id="UYV71362.1"/>
    </source>
</evidence>
<dbReference type="Pfam" id="PF00012">
    <property type="entry name" value="HSP70"/>
    <property type="match status" value="1"/>
</dbReference>
<feature type="coiled-coil region" evidence="4">
    <location>
        <begin position="687"/>
        <end position="714"/>
    </location>
</feature>
<dbReference type="EMBL" id="CP092870">
    <property type="protein sequence ID" value="UYV71362.1"/>
    <property type="molecule type" value="Genomic_DNA"/>
</dbReference>
<dbReference type="InterPro" id="IPR029047">
    <property type="entry name" value="HSP70_peptide-bd_sf"/>
</dbReference>
<sequence>MGSQSSFPQNVDVVAGVDHLKTKMVLEAFVTGQVTGGEHLPEPWSHGSATPNIWRGGSAEERLLYRASSSICDGGQPKGDRAVPSPVPGAHSDCEAGNRRRRSSQDNDLCLVLRMAFYCLRRWQKVSKCRAPESAARVERARAGAPSEKSVTVARSQQNQLTRKFYAEVESGYTMAAKAHAIGIDLGTTYSCVGVYQYGKVEIIANDQGNRTTPSYVAFTDTERLIGDAAKNQVAMNPANTVFDAKRLIGRKYNEPSLQADMKHWPFDIIEENGKPKIQVEYKGEQKRFNPEEISSMVLTKMKEIAESYLGSKVTNAVVTVPAYFNDSQRQATKDAGVIAGLNVLRIINEPTAAAIAYGLDNKSSSEKNVLIFDLGGGTFDVSILAIEDGIFEVKSTAGDTHLGGEDFDNRMVNHFVQEFKRKYKKDLTGNKRSMRRLRTACERAKRTLSSSAQASIEIDSLYEGIDFYSTVTRARFEELCSDLFRSTLEPVEKALRDAKIDKNSINDIVLVGGSTRIPKVQKLLQDYFNGRELNKSINPDEAVAYGAAVQAAILSGDKSEQVQDLLLLDVAPLSLGIETAGGVMTTLIKRNTTVPTKQTQTFTTYADNQPGVLIQVYEGERAMTKDNNILGKFELAGIPPAPRGVPQIEVTFDIDANGILNVSAVDKSTGKENKITITNDKGRLSKEEIDRMVKEAEKYKDEDEKQKERIASKNALEGYCFQMKTYMEEDKIKEKIGADEVKKITDKIDEAIKWLDSNQMAEKEEYEAKRKELEDICSPIVAQSYAGAAPPPGAGAPGDAPSAGRGPVIEEVD</sequence>
<feature type="compositionally biased region" description="Low complexity" evidence="5">
    <location>
        <begin position="798"/>
        <end position="808"/>
    </location>
</feature>
<dbReference type="PROSITE" id="PS00329">
    <property type="entry name" value="HSP70_2"/>
    <property type="match status" value="1"/>
</dbReference>
<dbReference type="InterPro" id="IPR013126">
    <property type="entry name" value="Hsp_70_fam"/>
</dbReference>
<dbReference type="Gene3D" id="3.30.420.40">
    <property type="match status" value="2"/>
</dbReference>
<dbReference type="Gene3D" id="3.30.30.30">
    <property type="match status" value="1"/>
</dbReference>